<dbReference type="Proteomes" id="UP001054945">
    <property type="component" value="Unassembled WGS sequence"/>
</dbReference>
<dbReference type="AlphaFoldDB" id="A0AAV4PPE3"/>
<comment type="caution">
    <text evidence="1">The sequence shown here is derived from an EMBL/GenBank/DDBJ whole genome shotgun (WGS) entry which is preliminary data.</text>
</comment>
<sequence length="83" mass="9696">MVQKICSWNPQEDLSINKLVRYRSGCRLLTLPPPRKGRRGDSQRSTRSLWGRAGIREVKGLLREQLARCLSCRPQNESRGYRR</sequence>
<evidence type="ECO:0000313" key="1">
    <source>
        <dbReference type="EMBL" id="GIX97694.1"/>
    </source>
</evidence>
<proteinExistence type="predicted"/>
<organism evidence="1 2">
    <name type="scientific">Caerostris extrusa</name>
    <name type="common">Bark spider</name>
    <name type="synonym">Caerostris bankana</name>
    <dbReference type="NCBI Taxonomy" id="172846"/>
    <lineage>
        <taxon>Eukaryota</taxon>
        <taxon>Metazoa</taxon>
        <taxon>Ecdysozoa</taxon>
        <taxon>Arthropoda</taxon>
        <taxon>Chelicerata</taxon>
        <taxon>Arachnida</taxon>
        <taxon>Araneae</taxon>
        <taxon>Araneomorphae</taxon>
        <taxon>Entelegynae</taxon>
        <taxon>Araneoidea</taxon>
        <taxon>Araneidae</taxon>
        <taxon>Caerostris</taxon>
    </lineage>
</organism>
<keyword evidence="2" id="KW-1185">Reference proteome</keyword>
<reference evidence="1 2" key="1">
    <citation type="submission" date="2021-06" db="EMBL/GenBank/DDBJ databases">
        <title>Caerostris extrusa draft genome.</title>
        <authorList>
            <person name="Kono N."/>
            <person name="Arakawa K."/>
        </authorList>
    </citation>
    <scope>NUCLEOTIDE SEQUENCE [LARGE SCALE GENOMIC DNA]</scope>
</reference>
<protein>
    <submittedName>
        <fullName evidence="1">Uncharacterized protein</fullName>
    </submittedName>
</protein>
<evidence type="ECO:0000313" key="2">
    <source>
        <dbReference type="Proteomes" id="UP001054945"/>
    </source>
</evidence>
<accession>A0AAV4PPE3</accession>
<name>A0AAV4PPE3_CAEEX</name>
<dbReference type="EMBL" id="BPLR01004810">
    <property type="protein sequence ID" value="GIX97694.1"/>
    <property type="molecule type" value="Genomic_DNA"/>
</dbReference>
<gene>
    <name evidence="1" type="ORF">CEXT_135941</name>
</gene>